<name>A0ABV6YVA9_UNCC1</name>
<dbReference type="SUPFAM" id="SSF54447">
    <property type="entry name" value="ssDNA-binding transcriptional regulator domain"/>
    <property type="match status" value="1"/>
</dbReference>
<dbReference type="EMBL" id="JBHPBY010000078">
    <property type="protein sequence ID" value="MFC1850135.1"/>
    <property type="molecule type" value="Genomic_DNA"/>
</dbReference>
<protein>
    <submittedName>
        <fullName evidence="2">PC4/YdbC family ssDNA-binding protein</fullName>
    </submittedName>
</protein>
<dbReference type="Pfam" id="PF02229">
    <property type="entry name" value="PC4"/>
    <property type="match status" value="1"/>
</dbReference>
<feature type="domain" description="Transcriptional coactivator p15 (PC4) C-terminal" evidence="1">
    <location>
        <begin position="20"/>
        <end position="70"/>
    </location>
</feature>
<dbReference type="Proteomes" id="UP001594351">
    <property type="component" value="Unassembled WGS sequence"/>
</dbReference>
<comment type="caution">
    <text evidence="2">The sequence shown here is derived from an EMBL/GenBank/DDBJ whole genome shotgun (WGS) entry which is preliminary data.</text>
</comment>
<accession>A0ABV6YVA9</accession>
<dbReference type="Gene3D" id="2.30.31.10">
    <property type="entry name" value="Transcriptional Coactivator Pc4, Chain A"/>
    <property type="match status" value="1"/>
</dbReference>
<sequence>MASSNNLENIASIQKKDNIEIRASLTTWRKDLYIDIREFIVAEEGEESGYSGPTKKGFRFHYEVWEDFKKMVKKIDREIKKRQS</sequence>
<dbReference type="InterPro" id="IPR003173">
    <property type="entry name" value="PC4_C"/>
</dbReference>
<evidence type="ECO:0000259" key="1">
    <source>
        <dbReference type="Pfam" id="PF02229"/>
    </source>
</evidence>
<organism evidence="2 3">
    <name type="scientific">candidate division CSSED10-310 bacterium</name>
    <dbReference type="NCBI Taxonomy" id="2855610"/>
    <lineage>
        <taxon>Bacteria</taxon>
        <taxon>Bacteria division CSSED10-310</taxon>
    </lineage>
</organism>
<reference evidence="2 3" key="1">
    <citation type="submission" date="2024-09" db="EMBL/GenBank/DDBJ databases">
        <title>Laminarin stimulates single cell rates of sulfate reduction while oxygen inhibits transcriptomic activity in coastal marine sediment.</title>
        <authorList>
            <person name="Lindsay M."/>
            <person name="Orcutt B."/>
            <person name="Emerson D."/>
            <person name="Stepanauskas R."/>
            <person name="D'Angelo T."/>
        </authorList>
    </citation>
    <scope>NUCLEOTIDE SEQUENCE [LARGE SCALE GENOMIC DNA]</scope>
    <source>
        <strain evidence="2">SAG AM-311-K15</strain>
    </source>
</reference>
<evidence type="ECO:0000313" key="2">
    <source>
        <dbReference type="EMBL" id="MFC1850135.1"/>
    </source>
</evidence>
<gene>
    <name evidence="2" type="ORF">ACFL27_08090</name>
</gene>
<dbReference type="InterPro" id="IPR009044">
    <property type="entry name" value="ssDNA-bd_transcriptional_reg"/>
</dbReference>
<keyword evidence="3" id="KW-1185">Reference proteome</keyword>
<proteinExistence type="predicted"/>
<evidence type="ECO:0000313" key="3">
    <source>
        <dbReference type="Proteomes" id="UP001594351"/>
    </source>
</evidence>